<sequence>MTQTKLDLLEAGKEIPRFINLAISYLNKKYLTEEKVISDFLIKK</sequence>
<comment type="caution">
    <text evidence="1">The sequence shown here is derived from an EMBL/GenBank/DDBJ whole genome shotgun (WGS) entry which is preliminary data.</text>
</comment>
<protein>
    <submittedName>
        <fullName evidence="1">Uncharacterized protein</fullName>
    </submittedName>
</protein>
<evidence type="ECO:0000313" key="2">
    <source>
        <dbReference type="Proteomes" id="UP000011770"/>
    </source>
</evidence>
<dbReference type="Proteomes" id="UP000011770">
    <property type="component" value="Unassembled WGS sequence"/>
</dbReference>
<proteinExistence type="predicted"/>
<dbReference type="AlphaFoldDB" id="M3EPF9"/>
<gene>
    <name evidence="1" type="ORF">LEP1GSC188_2779</name>
</gene>
<dbReference type="EMBL" id="AHOR02000017">
    <property type="protein sequence ID" value="EMF82928.1"/>
    <property type="molecule type" value="Genomic_DNA"/>
</dbReference>
<evidence type="ECO:0000313" key="1">
    <source>
        <dbReference type="EMBL" id="EMF82928.1"/>
    </source>
</evidence>
<accession>M3EPF9</accession>
<reference evidence="1 2" key="1">
    <citation type="submission" date="2013-01" db="EMBL/GenBank/DDBJ databases">
        <authorList>
            <person name="Harkins D.M."/>
            <person name="Durkin A.S."/>
            <person name="Brinkac L.M."/>
            <person name="Haft D.H."/>
            <person name="Selengut J.D."/>
            <person name="Sanka R."/>
            <person name="DePew J."/>
            <person name="Purushe J."/>
            <person name="Tulsiani S.M."/>
            <person name="Graham G.C."/>
            <person name="Burns M.-A."/>
            <person name="Dohnt M.F."/>
            <person name="Smythe L.D."/>
            <person name="McKay D.B."/>
            <person name="Craig S.B."/>
            <person name="Vinetz J.M."/>
            <person name="Sutton G.G."/>
            <person name="Nierman W.C."/>
            <person name="Fouts D.E."/>
        </authorList>
    </citation>
    <scope>NUCLEOTIDE SEQUENCE [LARGE SCALE GENOMIC DNA]</scope>
    <source>
        <strain evidence="1 2">LT2116</strain>
    </source>
</reference>
<name>M3EPF9_9LEPT</name>
<organism evidence="1 2">
    <name type="scientific">Leptospira weilii serovar Topaz str. LT2116</name>
    <dbReference type="NCBI Taxonomy" id="1088540"/>
    <lineage>
        <taxon>Bacteria</taxon>
        <taxon>Pseudomonadati</taxon>
        <taxon>Spirochaetota</taxon>
        <taxon>Spirochaetia</taxon>
        <taxon>Leptospirales</taxon>
        <taxon>Leptospiraceae</taxon>
        <taxon>Leptospira</taxon>
    </lineage>
</organism>